<feature type="transmembrane region" description="Helical" evidence="1">
    <location>
        <begin position="75"/>
        <end position="93"/>
    </location>
</feature>
<dbReference type="Proteomes" id="UP000438120">
    <property type="component" value="Unassembled WGS sequence"/>
</dbReference>
<dbReference type="GO" id="GO:0016020">
    <property type="term" value="C:membrane"/>
    <property type="evidence" value="ECO:0007669"/>
    <property type="project" value="InterPro"/>
</dbReference>
<feature type="transmembrane region" description="Helical" evidence="1">
    <location>
        <begin position="396"/>
        <end position="415"/>
    </location>
</feature>
<evidence type="ECO:0000313" key="4">
    <source>
        <dbReference type="Proteomes" id="UP000438120"/>
    </source>
</evidence>
<keyword evidence="3" id="KW-0813">Transport</keyword>
<evidence type="ECO:0000313" key="3">
    <source>
        <dbReference type="EMBL" id="MST87659.1"/>
    </source>
</evidence>
<gene>
    <name evidence="3" type="ORF">FYJ62_08525</name>
</gene>
<feature type="transmembrane region" description="Helical" evidence="1">
    <location>
        <begin position="105"/>
        <end position="122"/>
    </location>
</feature>
<dbReference type="PANTHER" id="PTHR33989:SF4">
    <property type="entry name" value="PTS SYSTEM N,N'-DIACETYLCHITOBIOSE-SPECIFIC EIIC COMPONENT"/>
    <property type="match status" value="1"/>
</dbReference>
<protein>
    <submittedName>
        <fullName evidence="3">PTS sugar transporter subunit IIC</fullName>
    </submittedName>
</protein>
<proteinExistence type="predicted"/>
<keyword evidence="3" id="KW-0762">Sugar transport</keyword>
<keyword evidence="1" id="KW-1133">Transmembrane helix</keyword>
<feature type="transmembrane region" description="Helical" evidence="1">
    <location>
        <begin position="20"/>
        <end position="39"/>
    </location>
</feature>
<organism evidence="3 4">
    <name type="scientific">Lactobacillus porci</name>
    <dbReference type="NCBI Taxonomy" id="2012477"/>
    <lineage>
        <taxon>Bacteria</taxon>
        <taxon>Bacillati</taxon>
        <taxon>Bacillota</taxon>
        <taxon>Bacilli</taxon>
        <taxon>Lactobacillales</taxon>
        <taxon>Lactobacillaceae</taxon>
        <taxon>Lactobacillus</taxon>
    </lineage>
</organism>
<sequence>MDRLAYWCIWLRRRSFFRMAQRTFSTLMPLAMIGAYFQVLQDSVFSPESFIYNLFDFDKLMSDTFWDIGMSLSQSVVQVIFSLFGIYVVYFAAAFTADLYKKDHTMAGISGSTILLVISYLTQMGKTGRVSLFQSPFLSIQYTLIALVVGYIVGQIFHWLAPAYEQVDYEHARMVQTRALNALKPSTVSILIGAAAGGLAYWLASQAGRTGSFAAFWSPIENSNNLLEIVPATILASFLNWIGIESPIADMSNLTTSAAATANLNFVLRRGSVWNVPYRFLGGSLIYSYGTMGGCVAVLAILLAILIWGRRREAETVSKLNLIPVLFSSARGFMIGLPVVLNPIFCLQLTILPAFNVLVASLAIALKIVPTPVYAVLTGTPGPLTAFFATNGNWPTLIFSICLFIADILLMVPAVKLDNHAKRLLQQYERKEDQHV</sequence>
<keyword evidence="1" id="KW-0812">Transmembrane</keyword>
<feature type="domain" description="PTS EIIC type-3" evidence="2">
    <location>
        <begin position="1"/>
        <end position="414"/>
    </location>
</feature>
<dbReference type="PANTHER" id="PTHR33989">
    <property type="match status" value="1"/>
</dbReference>
<dbReference type="InterPro" id="IPR004501">
    <property type="entry name" value="PTS_EIIC_3"/>
</dbReference>
<evidence type="ECO:0000259" key="2">
    <source>
        <dbReference type="PROSITE" id="PS51105"/>
    </source>
</evidence>
<comment type="caution">
    <text evidence="3">The sequence shown here is derived from an EMBL/GenBank/DDBJ whole genome shotgun (WGS) entry which is preliminary data.</text>
</comment>
<keyword evidence="4" id="KW-1185">Reference proteome</keyword>
<dbReference type="OrthoDB" id="1651152at2"/>
<evidence type="ECO:0000256" key="1">
    <source>
        <dbReference type="SAM" id="Phobius"/>
    </source>
</evidence>
<feature type="transmembrane region" description="Helical" evidence="1">
    <location>
        <begin position="142"/>
        <end position="161"/>
    </location>
</feature>
<dbReference type="PROSITE" id="PS51105">
    <property type="entry name" value="PTS_EIIC_TYPE_3"/>
    <property type="match status" value="1"/>
</dbReference>
<feature type="transmembrane region" description="Helical" evidence="1">
    <location>
        <begin position="182"/>
        <end position="204"/>
    </location>
</feature>
<dbReference type="InterPro" id="IPR051088">
    <property type="entry name" value="PTS_Sugar-EIIC/EIIB"/>
</dbReference>
<name>A0A6A8MFU8_9LACO</name>
<keyword evidence="1" id="KW-0472">Membrane</keyword>
<accession>A0A6A8MFU8</accession>
<feature type="transmembrane region" description="Helical" evidence="1">
    <location>
        <begin position="347"/>
        <end position="366"/>
    </location>
</feature>
<dbReference type="AlphaFoldDB" id="A0A6A8MFU8"/>
<feature type="transmembrane region" description="Helical" evidence="1">
    <location>
        <begin position="286"/>
        <end position="308"/>
    </location>
</feature>
<dbReference type="GO" id="GO:0008982">
    <property type="term" value="F:protein-N(PI)-phosphohistidine-sugar phosphotransferase activity"/>
    <property type="evidence" value="ECO:0007669"/>
    <property type="project" value="InterPro"/>
</dbReference>
<reference evidence="3 4" key="1">
    <citation type="submission" date="2019-08" db="EMBL/GenBank/DDBJ databases">
        <title>In-depth cultivation of the pig gut microbiome towards novel bacterial diversity and tailored functional studies.</title>
        <authorList>
            <person name="Wylensek D."/>
            <person name="Hitch T.C.A."/>
            <person name="Clavel T."/>
        </authorList>
    </citation>
    <scope>NUCLEOTIDE SEQUENCE [LARGE SCALE GENOMIC DNA]</scope>
    <source>
        <strain evidence="3 4">Bifido-178-WT-2B</strain>
    </source>
</reference>
<dbReference type="EMBL" id="VUMX01000027">
    <property type="protein sequence ID" value="MST87659.1"/>
    <property type="molecule type" value="Genomic_DNA"/>
</dbReference>
<feature type="transmembrane region" description="Helical" evidence="1">
    <location>
        <begin position="320"/>
        <end position="341"/>
    </location>
</feature>
<feature type="transmembrane region" description="Helical" evidence="1">
    <location>
        <begin position="373"/>
        <end position="390"/>
    </location>
</feature>
<dbReference type="GO" id="GO:0009401">
    <property type="term" value="P:phosphoenolpyruvate-dependent sugar phosphotransferase system"/>
    <property type="evidence" value="ECO:0007669"/>
    <property type="project" value="InterPro"/>
</dbReference>
<dbReference type="RefSeq" id="WP_154549267.1">
    <property type="nucleotide sequence ID" value="NZ_VUMX01000027.1"/>
</dbReference>